<reference evidence="3" key="2">
    <citation type="submission" date="2018-05" db="EMBL/GenBank/DDBJ databases">
        <authorList>
            <person name="Lanie J.A."/>
            <person name="Ng W.-L."/>
            <person name="Kazmierczak K.M."/>
            <person name="Andrzejewski T.M."/>
            <person name="Davidsen T.M."/>
            <person name="Wayne K.J."/>
            <person name="Tettelin H."/>
            <person name="Glass J.I."/>
            <person name="Rusch D."/>
            <person name="Podicherti R."/>
            <person name="Tsui H.-C.T."/>
            <person name="Winkler M.E."/>
        </authorList>
    </citation>
    <scope>NUCLEOTIDE SEQUENCE</scope>
    <source>
        <strain evidence="3">ZC4RG45</strain>
    </source>
</reference>
<dbReference type="EMBL" id="QGUI01000241">
    <property type="protein sequence ID" value="PZM98537.1"/>
    <property type="molecule type" value="Genomic_DNA"/>
</dbReference>
<name>A0A2W4JXF2_9PSEU</name>
<accession>A0A2W4JXF2</accession>
<evidence type="ECO:0000313" key="4">
    <source>
        <dbReference type="Proteomes" id="UP000249324"/>
    </source>
</evidence>
<evidence type="ECO:0000256" key="1">
    <source>
        <dbReference type="SAM" id="Phobius"/>
    </source>
</evidence>
<organism evidence="3">
    <name type="scientific">Thermocrispum agreste</name>
    <dbReference type="NCBI Taxonomy" id="37925"/>
    <lineage>
        <taxon>Bacteria</taxon>
        <taxon>Bacillati</taxon>
        <taxon>Actinomycetota</taxon>
        <taxon>Actinomycetes</taxon>
        <taxon>Pseudonocardiales</taxon>
        <taxon>Pseudonocardiaceae</taxon>
        <taxon>Thermocrispum</taxon>
    </lineage>
</organism>
<protein>
    <submittedName>
        <fullName evidence="3">Uncharacterized protein</fullName>
    </submittedName>
</protein>
<evidence type="ECO:0000313" key="3">
    <source>
        <dbReference type="EMBL" id="PZM98537.1"/>
    </source>
</evidence>
<evidence type="ECO:0000313" key="2">
    <source>
        <dbReference type="EMBL" id="MFO7191414.1"/>
    </source>
</evidence>
<reference evidence="2" key="4">
    <citation type="submission" date="2023-08" db="EMBL/GenBank/DDBJ databases">
        <authorList>
            <person name="Guima S.E.S."/>
            <person name="Martins L.F."/>
            <person name="Silva A.M."/>
            <person name="Setubal J.C."/>
        </authorList>
    </citation>
    <scope>NUCLEOTIDE SEQUENCE</scope>
    <source>
        <strain evidence="2">ZC4RG45</strain>
    </source>
</reference>
<feature type="transmembrane region" description="Helical" evidence="1">
    <location>
        <begin position="6"/>
        <end position="25"/>
    </location>
</feature>
<keyword evidence="1" id="KW-0472">Membrane</keyword>
<reference evidence="2 4" key="3">
    <citation type="journal article" date="2021" name="BMC Genomics">
        <title>Genome-resolved metagenome and metatranscriptome analyses of thermophilic composting reveal key bacterial players and their metabolic interactions.</title>
        <authorList>
            <person name="Braga L.P.P."/>
            <person name="Pereira R.V."/>
            <person name="Martins L.F."/>
            <person name="Moura L.M.S."/>
            <person name="Sanchez F.B."/>
            <person name="Patane J.S.L."/>
            <person name="da Silva A.M."/>
            <person name="Setubal J.C."/>
        </authorList>
    </citation>
    <scope>NUCLEOTIDE SEQUENCE [LARGE SCALE GENOMIC DNA]</scope>
    <source>
        <strain evidence="2">ZC4RG45</strain>
    </source>
</reference>
<keyword evidence="1" id="KW-0812">Transmembrane</keyword>
<comment type="caution">
    <text evidence="3">The sequence shown here is derived from an EMBL/GenBank/DDBJ whole genome shotgun (WGS) entry which is preliminary data.</text>
</comment>
<dbReference type="STRING" id="1111738.GCA_000427905_01974"/>
<dbReference type="Proteomes" id="UP000249324">
    <property type="component" value="Unassembled WGS sequence"/>
</dbReference>
<sequence>MTYYWVSAGLVVAGVVVLVLVALRLRRALRHFTALGNATREVLRSELGMLRARRAALAVAARRRVGARAEHAADDAAAVRDTTAADRRLVADRHMP</sequence>
<dbReference type="AlphaFoldDB" id="A0A2W4JXF2"/>
<gene>
    <name evidence="2" type="ORF">DIU77_004140</name>
    <name evidence="3" type="ORF">DIU77_07715</name>
</gene>
<reference evidence="2" key="1">
    <citation type="submission" date="2018-05" db="EMBL/GenBank/DDBJ databases">
        <authorList>
            <person name="Moura L."/>
            <person name="Setubal J.C."/>
        </authorList>
    </citation>
    <scope>NUCLEOTIDE SEQUENCE</scope>
    <source>
        <strain evidence="2">ZC4RG45</strain>
    </source>
</reference>
<proteinExistence type="predicted"/>
<dbReference type="EMBL" id="QGUI02000028">
    <property type="protein sequence ID" value="MFO7191414.1"/>
    <property type="molecule type" value="Genomic_DNA"/>
</dbReference>
<keyword evidence="1" id="KW-1133">Transmembrane helix</keyword>